<sequence length="160" mass="18605">MDITPLLLSLLTSILLLPFFILLILLLKTLLILTIPFMQLHARAHFSWQPNSSFLPSHHHEKLGVVRFKAHLNEQVECVFCLCNIEEGEEIRELRCHHLFHKSCLDGWLEHPHARCPLCRASLVSLDSTKFKVEDMDDDQELGTSIVPFVAYVHNAWWVW</sequence>
<gene>
    <name evidence="1" type="ORF">IHE45_07G086700</name>
</gene>
<name>A0ACB7VSS9_DIOAL</name>
<proteinExistence type="predicted"/>
<dbReference type="Proteomes" id="UP000827976">
    <property type="component" value="Chromosome 7"/>
</dbReference>
<keyword evidence="2" id="KW-1185">Reference proteome</keyword>
<evidence type="ECO:0000313" key="1">
    <source>
        <dbReference type="EMBL" id="KAH7677474.1"/>
    </source>
</evidence>
<evidence type="ECO:0000313" key="2">
    <source>
        <dbReference type="Proteomes" id="UP000827976"/>
    </source>
</evidence>
<comment type="caution">
    <text evidence="1">The sequence shown here is derived from an EMBL/GenBank/DDBJ whole genome shotgun (WGS) entry which is preliminary data.</text>
</comment>
<protein>
    <submittedName>
        <fullName evidence="1">Zinc finger RING/FYVE/PHD-type protein</fullName>
    </submittedName>
</protein>
<dbReference type="EMBL" id="CM037017">
    <property type="protein sequence ID" value="KAH7677474.1"/>
    <property type="molecule type" value="Genomic_DNA"/>
</dbReference>
<reference evidence="2" key="1">
    <citation type="journal article" date="2022" name="Nat. Commun.">
        <title>Chromosome evolution and the genetic basis of agronomically important traits in greater yam.</title>
        <authorList>
            <person name="Bredeson J.V."/>
            <person name="Lyons J.B."/>
            <person name="Oniyinde I.O."/>
            <person name="Okereke N.R."/>
            <person name="Kolade O."/>
            <person name="Nnabue I."/>
            <person name="Nwadili C.O."/>
            <person name="Hribova E."/>
            <person name="Parker M."/>
            <person name="Nwogha J."/>
            <person name="Shu S."/>
            <person name="Carlson J."/>
            <person name="Kariba R."/>
            <person name="Muthemba S."/>
            <person name="Knop K."/>
            <person name="Barton G.J."/>
            <person name="Sherwood A.V."/>
            <person name="Lopez-Montes A."/>
            <person name="Asiedu R."/>
            <person name="Jamnadass R."/>
            <person name="Muchugi A."/>
            <person name="Goodstein D."/>
            <person name="Egesi C.N."/>
            <person name="Featherston J."/>
            <person name="Asfaw A."/>
            <person name="Simpson G.G."/>
            <person name="Dolezel J."/>
            <person name="Hendre P.S."/>
            <person name="Van Deynze A."/>
            <person name="Kumar P.L."/>
            <person name="Obidiegwu J.E."/>
            <person name="Bhattacharjee R."/>
            <person name="Rokhsar D.S."/>
        </authorList>
    </citation>
    <scope>NUCLEOTIDE SEQUENCE [LARGE SCALE GENOMIC DNA]</scope>
    <source>
        <strain evidence="2">cv. TDa95/00328</strain>
    </source>
</reference>
<organism evidence="1 2">
    <name type="scientific">Dioscorea alata</name>
    <name type="common">Purple yam</name>
    <dbReference type="NCBI Taxonomy" id="55571"/>
    <lineage>
        <taxon>Eukaryota</taxon>
        <taxon>Viridiplantae</taxon>
        <taxon>Streptophyta</taxon>
        <taxon>Embryophyta</taxon>
        <taxon>Tracheophyta</taxon>
        <taxon>Spermatophyta</taxon>
        <taxon>Magnoliopsida</taxon>
        <taxon>Liliopsida</taxon>
        <taxon>Dioscoreales</taxon>
        <taxon>Dioscoreaceae</taxon>
        <taxon>Dioscorea</taxon>
    </lineage>
</organism>
<accession>A0ACB7VSS9</accession>